<sequence>MIMSSVEFFKNLPPKQCTKCGNQLDEMHESYVQQCDECDQEITFARAR</sequence>
<reference evidence="1 2" key="1">
    <citation type="submission" date="2020-03" db="EMBL/GenBank/DDBJ databases">
        <title>Assessment of the enzymatic potential of alkaline-tolerant lipase obtained from Bacillus luteus H11 (technogenic soil) for the bioremediation of saline soils contaminated with petroleum substances.</title>
        <authorList>
            <person name="Kalwasinska A."/>
        </authorList>
    </citation>
    <scope>NUCLEOTIDE SEQUENCE [LARGE SCALE GENOMIC DNA]</scope>
    <source>
        <strain evidence="1 2">H11</strain>
    </source>
</reference>
<proteinExistence type="predicted"/>
<accession>A0A969PTF9</accession>
<evidence type="ECO:0000313" key="1">
    <source>
        <dbReference type="EMBL" id="NJP37234.1"/>
    </source>
</evidence>
<dbReference type="EMBL" id="JAATHJ010000007">
    <property type="protein sequence ID" value="NJP37234.1"/>
    <property type="molecule type" value="Genomic_DNA"/>
</dbReference>
<protein>
    <submittedName>
        <fullName evidence="1">YhfH family protein</fullName>
    </submittedName>
</protein>
<gene>
    <name evidence="1" type="ORF">HCN83_06490</name>
</gene>
<organism evidence="1 2">
    <name type="scientific">Alkalicoccus luteus</name>
    <dbReference type="NCBI Taxonomy" id="1237094"/>
    <lineage>
        <taxon>Bacteria</taxon>
        <taxon>Bacillati</taxon>
        <taxon>Bacillota</taxon>
        <taxon>Bacilli</taxon>
        <taxon>Bacillales</taxon>
        <taxon>Bacillaceae</taxon>
        <taxon>Alkalicoccus</taxon>
    </lineage>
</organism>
<dbReference type="AlphaFoldDB" id="A0A969PTF9"/>
<keyword evidence="2" id="KW-1185">Reference proteome</keyword>
<evidence type="ECO:0000313" key="2">
    <source>
        <dbReference type="Proteomes" id="UP000752012"/>
    </source>
</evidence>
<dbReference type="InterPro" id="IPR025432">
    <property type="entry name" value="YhfH-like"/>
</dbReference>
<name>A0A969PTF9_9BACI</name>
<dbReference type="Proteomes" id="UP000752012">
    <property type="component" value="Unassembled WGS sequence"/>
</dbReference>
<comment type="caution">
    <text evidence="1">The sequence shown here is derived from an EMBL/GenBank/DDBJ whole genome shotgun (WGS) entry which is preliminary data.</text>
</comment>
<dbReference type="Pfam" id="PF14149">
    <property type="entry name" value="YhfH"/>
    <property type="match status" value="1"/>
</dbReference>